<keyword evidence="9" id="KW-0675">Receptor</keyword>
<comment type="caution">
    <text evidence="9">The sequence shown here is derived from an EMBL/GenBank/DDBJ whole genome shotgun (WGS) entry which is preliminary data.</text>
</comment>
<keyword evidence="1" id="KW-0145">Chemotaxis</keyword>
<feature type="domain" description="HAMP" evidence="8">
    <location>
        <begin position="390"/>
        <end position="442"/>
    </location>
</feature>
<dbReference type="GO" id="GO:0007165">
    <property type="term" value="P:signal transduction"/>
    <property type="evidence" value="ECO:0007669"/>
    <property type="project" value="UniProtKB-KW"/>
</dbReference>
<dbReference type="Gene3D" id="1.10.287.950">
    <property type="entry name" value="Methyl-accepting chemotaxis protein"/>
    <property type="match status" value="1"/>
</dbReference>
<feature type="compositionally biased region" description="Polar residues" evidence="5">
    <location>
        <begin position="717"/>
        <end position="734"/>
    </location>
</feature>
<dbReference type="AlphaFoldDB" id="A0A367ZMW6"/>
<reference evidence="9 10" key="1">
    <citation type="submission" date="2018-05" db="EMBL/GenBank/DDBJ databases">
        <title>A metagenomic window into the 2 km-deep terrestrial subsurface aquifer revealed taxonomically and functionally diverse microbial community comprising novel uncultured bacterial lineages.</title>
        <authorList>
            <person name="Kadnikov V.V."/>
            <person name="Mardanov A.V."/>
            <person name="Beletsky A.V."/>
            <person name="Banks D."/>
            <person name="Pimenov N.V."/>
            <person name="Frank Y.A."/>
            <person name="Karnachuk O.V."/>
            <person name="Ravin N.V."/>
        </authorList>
    </citation>
    <scope>NUCLEOTIDE SEQUENCE [LARGE SCALE GENOMIC DNA]</scope>
    <source>
        <strain evidence="9">BY5</strain>
    </source>
</reference>
<proteinExistence type="inferred from homology"/>
<evidence type="ECO:0000256" key="5">
    <source>
        <dbReference type="SAM" id="MobiDB-lite"/>
    </source>
</evidence>
<dbReference type="Gene3D" id="1.20.120.1530">
    <property type="match status" value="2"/>
</dbReference>
<feature type="domain" description="HAMP" evidence="8">
    <location>
        <begin position="481"/>
        <end position="533"/>
    </location>
</feature>
<evidence type="ECO:0000256" key="4">
    <source>
        <dbReference type="SAM" id="Coils"/>
    </source>
</evidence>
<dbReference type="Gene3D" id="1.20.120.30">
    <property type="entry name" value="Aspartate receptor, ligand-binding domain"/>
    <property type="match status" value="1"/>
</dbReference>
<dbReference type="SMART" id="SM00304">
    <property type="entry name" value="HAMP"/>
    <property type="match status" value="4"/>
</dbReference>
<evidence type="ECO:0000259" key="7">
    <source>
        <dbReference type="PROSITE" id="PS50111"/>
    </source>
</evidence>
<feature type="compositionally biased region" description="Low complexity" evidence="5">
    <location>
        <begin position="735"/>
        <end position="748"/>
    </location>
</feature>
<dbReference type="InterPro" id="IPR003660">
    <property type="entry name" value="HAMP_dom"/>
</dbReference>
<dbReference type="PRINTS" id="PR00260">
    <property type="entry name" value="CHEMTRNSDUCR"/>
</dbReference>
<name>A0A367ZMW6_9BACT</name>
<evidence type="ECO:0000259" key="8">
    <source>
        <dbReference type="PROSITE" id="PS50885"/>
    </source>
</evidence>
<evidence type="ECO:0000256" key="3">
    <source>
        <dbReference type="PROSITE-ProRule" id="PRU00284"/>
    </source>
</evidence>
<evidence type="ECO:0000256" key="2">
    <source>
        <dbReference type="ARBA" id="ARBA00029447"/>
    </source>
</evidence>
<dbReference type="PANTHER" id="PTHR43531">
    <property type="entry name" value="PROTEIN ICFG"/>
    <property type="match status" value="1"/>
</dbReference>
<keyword evidence="6" id="KW-0812">Transmembrane</keyword>
<dbReference type="PROSITE" id="PS50111">
    <property type="entry name" value="CHEMOTAXIS_TRANSDUC_2"/>
    <property type="match status" value="1"/>
</dbReference>
<dbReference type="EMBL" id="QOQW01000016">
    <property type="protein sequence ID" value="RCK79099.1"/>
    <property type="molecule type" value="Genomic_DNA"/>
</dbReference>
<keyword evidence="6" id="KW-1133">Transmembrane helix</keyword>
<evidence type="ECO:0000256" key="6">
    <source>
        <dbReference type="SAM" id="Phobius"/>
    </source>
</evidence>
<dbReference type="GO" id="GO:0006935">
    <property type="term" value="P:chemotaxis"/>
    <property type="evidence" value="ECO:0007669"/>
    <property type="project" value="UniProtKB-KW"/>
</dbReference>
<gene>
    <name evidence="9" type="ORF">OZSIB_0441</name>
</gene>
<sequence>MFERLTLANKLVGGFCIVAVITLIVGYAGFWGAGNLGDNLKEIAEVRMPSVDALRRIGEGFERLKVAQRTLLALGLSEAEQAKQFVDFDKARDYYKAAWDVYEPLPQTKEEAAEWQKFVGLVAEWRKADEQFLAKAKEFASYQLSDPTGLARDLQIFRGDHHKLTMDILAHVLGKDQLEGGDDHTACRFGKWMAHFSTKNPEILRLLNEMRPSHEAFHAAVKRAKGLSRQGDKDGAMAIIHNEMEEAGKKTFAKFDELLTMVGRIDTLHGEMTQLALVDCQERQNAAVESLAKIVKINEEVAAAAVVEAKAAQSTVRHVTMGGMMFGFLVALVFGLLISGNIRNILETFQSEMKLLCDAAIAGKLATRAQVDKISFEFQPLLAGVNQTLDAVIGPLNVAAEYVDRISKGDIPKKITDQYNGDFNEIKNNLNNCIDNINALVADANMLVEAAVAGRLATRADASKHQGDFRKIVDGVNRTLDAVIGPLNVAAEYVDRISKGDIPKKITDQYNGDFNEIKNNLNNCIDNINALVADANMLAKAAIEGKLATRADASKHQGDYRRIVEGVNQTLDAVIGPLNVAAEYVDRISKGDIPPLITDSYNGDFNEIKQNINLLIEANNQIVTVAREMAIGNLNVEVKERSAQDELMRSLKAMIEAMKGITGIAQQIADGNLCLDIKERSVHDELMRALRQMVTRLTAAVNEIRQAADNVANGSNELSASAETMSSGANQQATAAEEASSSMEEMSSNIQQNADNAAQTEKIARKAAEDAKDGGKAVAETVQAMNEIASKISIIEEIARQTNLLALNAAIEAARAGEHGKGFAVVASEVRKLAERSQLAAGEIRNLSASSVKVAGRAGEMLAKIVPDIQKTAELVQEISAACKEQTTGADQINKAIQQLDQIIQQNAGAAEELASTAEEMTSQAEQMRATISFFKVGTAQAATQAVGDRAGAVLKAAKAAAAPLDARRVTTKAKKVQAKPGGAAIDLGEEPAAAADKRDTEFEKY</sequence>
<dbReference type="Proteomes" id="UP000252355">
    <property type="component" value="Unassembled WGS sequence"/>
</dbReference>
<dbReference type="InterPro" id="IPR025991">
    <property type="entry name" value="Chemoreceptor_zinc-bind_dom"/>
</dbReference>
<accession>A0A367ZMW6</accession>
<evidence type="ECO:0000313" key="9">
    <source>
        <dbReference type="EMBL" id="RCK79099.1"/>
    </source>
</evidence>
<feature type="compositionally biased region" description="Polar residues" evidence="5">
    <location>
        <begin position="749"/>
        <end position="759"/>
    </location>
</feature>
<feature type="transmembrane region" description="Helical" evidence="6">
    <location>
        <begin position="12"/>
        <end position="33"/>
    </location>
</feature>
<dbReference type="Pfam" id="PF00015">
    <property type="entry name" value="MCPsignal"/>
    <property type="match status" value="1"/>
</dbReference>
<dbReference type="PROSITE" id="PS50885">
    <property type="entry name" value="HAMP"/>
    <property type="match status" value="3"/>
</dbReference>
<feature type="compositionally biased region" description="Basic and acidic residues" evidence="5">
    <location>
        <begin position="996"/>
        <end position="1006"/>
    </location>
</feature>
<feature type="region of interest" description="Disordered" evidence="5">
    <location>
        <begin position="973"/>
        <end position="1006"/>
    </location>
</feature>
<dbReference type="InterPro" id="IPR004089">
    <property type="entry name" value="MCPsignal_dom"/>
</dbReference>
<comment type="similarity">
    <text evidence="2">Belongs to the methyl-accepting chemotaxis (MCP) protein family.</text>
</comment>
<protein>
    <submittedName>
        <fullName evidence="9">Methyl-accepting chemotaxis protein I (Serine chemoreceptor protein)</fullName>
    </submittedName>
</protein>
<keyword evidence="6" id="KW-0472">Membrane</keyword>
<organism evidence="9 10">
    <name type="scientific">Candidatus Ozemobacter sibiricus</name>
    <dbReference type="NCBI Taxonomy" id="2268124"/>
    <lineage>
        <taxon>Bacteria</taxon>
        <taxon>Candidatus Ozemobacteria</taxon>
        <taxon>Candidatus Ozemobacterales</taxon>
        <taxon>Candidatus Ozemobacteraceae</taxon>
        <taxon>Candidatus Ozemobacter</taxon>
    </lineage>
</organism>
<dbReference type="PANTHER" id="PTHR43531:SF11">
    <property type="entry name" value="METHYL-ACCEPTING CHEMOTAXIS PROTEIN 3"/>
    <property type="match status" value="1"/>
</dbReference>
<dbReference type="SUPFAM" id="SSF58104">
    <property type="entry name" value="Methyl-accepting chemotaxis protein (MCP) signaling domain"/>
    <property type="match status" value="1"/>
</dbReference>
<dbReference type="Pfam" id="PF18947">
    <property type="entry name" value="HAMP_2"/>
    <property type="match status" value="3"/>
</dbReference>
<keyword evidence="3" id="KW-0807">Transducer</keyword>
<dbReference type="InterPro" id="IPR024478">
    <property type="entry name" value="HlyB_4HB_MCP"/>
</dbReference>
<feature type="domain" description="Methyl-accepting transducer" evidence="7">
    <location>
        <begin position="707"/>
        <end position="922"/>
    </location>
</feature>
<dbReference type="Pfam" id="PF13682">
    <property type="entry name" value="CZB"/>
    <property type="match status" value="1"/>
</dbReference>
<evidence type="ECO:0000313" key="10">
    <source>
        <dbReference type="Proteomes" id="UP000252355"/>
    </source>
</evidence>
<feature type="domain" description="HAMP" evidence="8">
    <location>
        <begin position="652"/>
        <end position="702"/>
    </location>
</feature>
<dbReference type="InterPro" id="IPR051310">
    <property type="entry name" value="MCP_chemotaxis"/>
</dbReference>
<dbReference type="Pfam" id="PF12729">
    <property type="entry name" value="4HB_MCP_1"/>
    <property type="match status" value="1"/>
</dbReference>
<feature type="region of interest" description="Disordered" evidence="5">
    <location>
        <begin position="717"/>
        <end position="768"/>
    </location>
</feature>
<dbReference type="FunFam" id="1.10.287.950:FF:000001">
    <property type="entry name" value="Methyl-accepting chemotaxis sensory transducer"/>
    <property type="match status" value="1"/>
</dbReference>
<dbReference type="GO" id="GO:0004888">
    <property type="term" value="F:transmembrane signaling receptor activity"/>
    <property type="evidence" value="ECO:0007669"/>
    <property type="project" value="InterPro"/>
</dbReference>
<dbReference type="GO" id="GO:0005886">
    <property type="term" value="C:plasma membrane"/>
    <property type="evidence" value="ECO:0007669"/>
    <property type="project" value="TreeGrafter"/>
</dbReference>
<feature type="coiled-coil region" evidence="4">
    <location>
        <begin position="893"/>
        <end position="931"/>
    </location>
</feature>
<dbReference type="InterPro" id="IPR004090">
    <property type="entry name" value="Chemotax_Me-accpt_rcpt"/>
</dbReference>
<dbReference type="SMART" id="SM00283">
    <property type="entry name" value="MA"/>
    <property type="match status" value="1"/>
</dbReference>
<keyword evidence="4" id="KW-0175">Coiled coil</keyword>
<evidence type="ECO:0000256" key="1">
    <source>
        <dbReference type="ARBA" id="ARBA00022500"/>
    </source>
</evidence>